<accession>A0AAX6DTP2</accession>
<dbReference type="Proteomes" id="UP001140949">
    <property type="component" value="Unassembled WGS sequence"/>
</dbReference>
<protein>
    <submittedName>
        <fullName evidence="1">Uncharacterized protein</fullName>
    </submittedName>
</protein>
<reference evidence="1" key="2">
    <citation type="submission" date="2023-04" db="EMBL/GenBank/DDBJ databases">
        <authorList>
            <person name="Bruccoleri R.E."/>
            <person name="Oakeley E.J."/>
            <person name="Faust A.-M."/>
            <person name="Dessus-Babus S."/>
            <person name="Altorfer M."/>
            <person name="Burckhardt D."/>
            <person name="Oertli M."/>
            <person name="Naumann U."/>
            <person name="Petersen F."/>
            <person name="Wong J."/>
        </authorList>
    </citation>
    <scope>NUCLEOTIDE SEQUENCE</scope>
    <source>
        <strain evidence="1">GSM-AAB239-AS_SAM_17_03QT</strain>
        <tissue evidence="1">Leaf</tissue>
    </source>
</reference>
<evidence type="ECO:0000313" key="2">
    <source>
        <dbReference type="EMBL" id="KAJ6840036.1"/>
    </source>
</evidence>
<comment type="caution">
    <text evidence="1">The sequence shown here is derived from an EMBL/GenBank/DDBJ whole genome shotgun (WGS) entry which is preliminary data.</text>
</comment>
<dbReference type="AlphaFoldDB" id="A0AAX6DTP2"/>
<gene>
    <name evidence="1" type="ORF">M6B38_227055</name>
    <name evidence="2" type="ORF">M6B38_312360</name>
</gene>
<evidence type="ECO:0000313" key="1">
    <source>
        <dbReference type="EMBL" id="KAJ6795096.1"/>
    </source>
</evidence>
<proteinExistence type="predicted"/>
<organism evidence="1 3">
    <name type="scientific">Iris pallida</name>
    <name type="common">Sweet iris</name>
    <dbReference type="NCBI Taxonomy" id="29817"/>
    <lineage>
        <taxon>Eukaryota</taxon>
        <taxon>Viridiplantae</taxon>
        <taxon>Streptophyta</taxon>
        <taxon>Embryophyta</taxon>
        <taxon>Tracheophyta</taxon>
        <taxon>Spermatophyta</taxon>
        <taxon>Magnoliopsida</taxon>
        <taxon>Liliopsida</taxon>
        <taxon>Asparagales</taxon>
        <taxon>Iridaceae</taxon>
        <taxon>Iridoideae</taxon>
        <taxon>Irideae</taxon>
        <taxon>Iris</taxon>
    </lineage>
</organism>
<dbReference type="EMBL" id="JANAVB010042018">
    <property type="protein sequence ID" value="KAJ6795096.1"/>
    <property type="molecule type" value="Genomic_DNA"/>
</dbReference>
<reference evidence="1" key="1">
    <citation type="journal article" date="2023" name="GigaByte">
        <title>Genome assembly of the bearded iris, Iris pallida Lam.</title>
        <authorList>
            <person name="Bruccoleri R.E."/>
            <person name="Oakeley E.J."/>
            <person name="Faust A.M.E."/>
            <person name="Altorfer M."/>
            <person name="Dessus-Babus S."/>
            <person name="Burckhardt D."/>
            <person name="Oertli M."/>
            <person name="Naumann U."/>
            <person name="Petersen F."/>
            <person name="Wong J."/>
        </authorList>
    </citation>
    <scope>NUCLEOTIDE SEQUENCE</scope>
    <source>
        <strain evidence="1">GSM-AAB239-AS_SAM_17_03QT</strain>
    </source>
</reference>
<keyword evidence="3" id="KW-1185">Reference proteome</keyword>
<dbReference type="EMBL" id="JANAVB010009596">
    <property type="protein sequence ID" value="KAJ6840036.1"/>
    <property type="molecule type" value="Genomic_DNA"/>
</dbReference>
<name>A0AAX6DTP2_IRIPA</name>
<evidence type="ECO:0000313" key="3">
    <source>
        <dbReference type="Proteomes" id="UP001140949"/>
    </source>
</evidence>
<sequence>MYFCSSGFDQKALRKGLTKMSHMLNTYLTTLFRLWWKHYISLLEFNFHNARMSL</sequence>